<dbReference type="STRING" id="64571.A0A1Y2GZI7"/>
<dbReference type="FunCoup" id="A0A1Y2GZI7">
    <property type="interactions" value="88"/>
</dbReference>
<feature type="region of interest" description="Disordered" evidence="9">
    <location>
        <begin position="1"/>
        <end position="44"/>
    </location>
</feature>
<sequence>MSTNNNKTGSDTSDNSDRKNKRRASLAVIEDYDSNSASDSAQVSHRSVTAVTAFNESQSQRSQINPMKMKDKVKADIVATKDDAAAISPREGGCSDDTDPFVHFYCCYLLASTVPRYRTHGYVGSTPDPPKRLRQHNGELTQGAKKTSRKRPWKMVMLVHGFPTKVAALQFEWAWQHPDRSRQFDKQTTIASTTSDISATSISAPSSSSSVAAASTLTAMPSDSQSQSQSLLRGRQRKLRPPVLVQDKVKTVHTMIQRPSWARWPLSVHIMERSVAEQWRGLDQALTLNLVRPYRIPVTSGTLQDLAHMISVRGVYREYLKAKERDRYESFREARSNCMVCGKAIYHNDVTSFLCCNNAQVDCAMIAHLECMATYILSQEKASHQQQQYVNSYDRNDGHDNEGLGKKLRTDNDNKPLNERFLLPTTGKCRICQEELNWGQMIRSMYARRDALLLTSDTMVEDEDTTTYSSSDFSDS</sequence>
<dbReference type="RefSeq" id="XP_021883987.1">
    <property type="nucleotide sequence ID" value="XM_022029871.1"/>
</dbReference>
<dbReference type="Proteomes" id="UP000193648">
    <property type="component" value="Unassembled WGS sequence"/>
</dbReference>
<evidence type="ECO:0000256" key="9">
    <source>
        <dbReference type="SAM" id="MobiDB-lite"/>
    </source>
</evidence>
<dbReference type="GO" id="GO:0033557">
    <property type="term" value="C:Slx1-Slx4 complex"/>
    <property type="evidence" value="ECO:0007669"/>
    <property type="project" value="UniProtKB-UniRule"/>
</dbReference>
<comment type="subcellular location">
    <subcellularLocation>
        <location evidence="8">Nucleus</location>
    </subcellularLocation>
</comment>
<organism evidence="11 12">
    <name type="scientific">Lobosporangium transversale</name>
    <dbReference type="NCBI Taxonomy" id="64571"/>
    <lineage>
        <taxon>Eukaryota</taxon>
        <taxon>Fungi</taxon>
        <taxon>Fungi incertae sedis</taxon>
        <taxon>Mucoromycota</taxon>
        <taxon>Mortierellomycotina</taxon>
        <taxon>Mortierellomycetes</taxon>
        <taxon>Mortierellales</taxon>
        <taxon>Mortierellaceae</taxon>
        <taxon>Lobosporangium</taxon>
    </lineage>
</organism>
<keyword evidence="12" id="KW-1185">Reference proteome</keyword>
<dbReference type="CDD" id="cd10455">
    <property type="entry name" value="GIY-YIG_SLX1"/>
    <property type="match status" value="1"/>
</dbReference>
<keyword evidence="6 8" id="KW-0234">DNA repair</keyword>
<evidence type="ECO:0000256" key="1">
    <source>
        <dbReference type="ARBA" id="ARBA00022722"/>
    </source>
</evidence>
<reference evidence="11 12" key="1">
    <citation type="submission" date="2016-07" db="EMBL/GenBank/DDBJ databases">
        <title>Pervasive Adenine N6-methylation of Active Genes in Fungi.</title>
        <authorList>
            <consortium name="DOE Joint Genome Institute"/>
            <person name="Mondo S.J."/>
            <person name="Dannebaum R.O."/>
            <person name="Kuo R.C."/>
            <person name="Labutti K."/>
            <person name="Haridas S."/>
            <person name="Kuo A."/>
            <person name="Salamov A."/>
            <person name="Ahrendt S.R."/>
            <person name="Lipzen A."/>
            <person name="Sullivan W."/>
            <person name="Andreopoulos W.B."/>
            <person name="Clum A."/>
            <person name="Lindquist E."/>
            <person name="Daum C."/>
            <person name="Ramamoorthy G.K."/>
            <person name="Gryganskyi A."/>
            <person name="Culley D."/>
            <person name="Magnuson J.K."/>
            <person name="James T.Y."/>
            <person name="O'Malley M.A."/>
            <person name="Stajich J.E."/>
            <person name="Spatafora J.W."/>
            <person name="Visel A."/>
            <person name="Grigoriev I.V."/>
        </authorList>
    </citation>
    <scope>NUCLEOTIDE SEQUENCE [LARGE SCALE GENOMIC DNA]</scope>
    <source>
        <strain evidence="11 12">NRRL 3116</strain>
    </source>
</reference>
<accession>A0A1Y2GZI7</accession>
<evidence type="ECO:0000256" key="5">
    <source>
        <dbReference type="ARBA" id="ARBA00023172"/>
    </source>
</evidence>
<dbReference type="InterPro" id="IPR035901">
    <property type="entry name" value="GIY-YIG_endonuc_sf"/>
</dbReference>
<dbReference type="PANTHER" id="PTHR20208">
    <property type="entry name" value="STRUCTURE-SPECIFIC ENDONUCLEASE SUBUNIT SLX1"/>
    <property type="match status" value="1"/>
</dbReference>
<evidence type="ECO:0000256" key="4">
    <source>
        <dbReference type="ARBA" id="ARBA00022801"/>
    </source>
</evidence>
<dbReference type="InParanoid" id="A0A1Y2GZI7"/>
<dbReference type="PROSITE" id="PS50164">
    <property type="entry name" value="GIY_YIG"/>
    <property type="match status" value="1"/>
</dbReference>
<keyword evidence="7 8" id="KW-0539">Nucleus</keyword>
<evidence type="ECO:0000256" key="7">
    <source>
        <dbReference type="ARBA" id="ARBA00023242"/>
    </source>
</evidence>
<dbReference type="GO" id="GO:0006281">
    <property type="term" value="P:DNA repair"/>
    <property type="evidence" value="ECO:0007669"/>
    <property type="project" value="UniProtKB-UniRule"/>
</dbReference>
<evidence type="ECO:0000259" key="10">
    <source>
        <dbReference type="PROSITE" id="PS50164"/>
    </source>
</evidence>
<feature type="compositionally biased region" description="Polar residues" evidence="9">
    <location>
        <begin position="1"/>
        <end position="13"/>
    </location>
</feature>
<comment type="caution">
    <text evidence="11">The sequence shown here is derived from an EMBL/GenBank/DDBJ whole genome shotgun (WGS) entry which is preliminary data.</text>
</comment>
<evidence type="ECO:0000313" key="11">
    <source>
        <dbReference type="EMBL" id="ORZ25006.1"/>
    </source>
</evidence>
<dbReference type="GeneID" id="33571714"/>
<evidence type="ECO:0000256" key="8">
    <source>
        <dbReference type="HAMAP-Rule" id="MF_03100"/>
    </source>
</evidence>
<dbReference type="InterPro" id="IPR013083">
    <property type="entry name" value="Znf_RING/FYVE/PHD"/>
</dbReference>
<feature type="compositionally biased region" description="Basic and acidic residues" evidence="9">
    <location>
        <begin position="394"/>
        <end position="412"/>
    </location>
</feature>
<dbReference type="EMBL" id="MCFF01000008">
    <property type="protein sequence ID" value="ORZ25006.1"/>
    <property type="molecule type" value="Genomic_DNA"/>
</dbReference>
<feature type="region of interest" description="Disordered" evidence="9">
    <location>
        <begin position="122"/>
        <end position="149"/>
    </location>
</feature>
<keyword evidence="4 8" id="KW-0378">Hydrolase</keyword>
<keyword evidence="5 8" id="KW-0233">DNA recombination</keyword>
<dbReference type="Gene3D" id="3.40.1440.10">
    <property type="entry name" value="GIY-YIG endonuclease"/>
    <property type="match status" value="1"/>
</dbReference>
<dbReference type="AlphaFoldDB" id="A0A1Y2GZI7"/>
<proteinExistence type="inferred from homology"/>
<dbReference type="InterPro" id="IPR027520">
    <property type="entry name" value="Slx1"/>
</dbReference>
<dbReference type="InterPro" id="IPR000305">
    <property type="entry name" value="GIY-YIG_endonuc"/>
</dbReference>
<comment type="similarity">
    <text evidence="8">Belongs to the SLX1 family.</text>
</comment>
<feature type="compositionally biased region" description="Low complexity" evidence="9">
    <location>
        <begin position="213"/>
        <end position="233"/>
    </location>
</feature>
<comment type="caution">
    <text evidence="8">Lacks conserved residue(s) required for the propagation of feature annotation.</text>
</comment>
<comment type="function">
    <text evidence="8">Catalytic subunit of the SLX1-SLX4 structure-specific endonuclease that resolves DNA secondary structures generated during DNA repair and recombination. Has endonuclease activity towards branched DNA substrates, introducing single-strand cuts in duplex DNA close to junctions with ss-DNA.</text>
</comment>
<dbReference type="Pfam" id="PF01541">
    <property type="entry name" value="GIY-YIG"/>
    <property type="match status" value="1"/>
</dbReference>
<dbReference type="InterPro" id="IPR050381">
    <property type="entry name" value="SLX1_endonuclease"/>
</dbReference>
<evidence type="ECO:0000313" key="12">
    <source>
        <dbReference type="Proteomes" id="UP000193648"/>
    </source>
</evidence>
<dbReference type="HAMAP" id="MF_03100">
    <property type="entry name" value="Endonuc_su_Slx1"/>
    <property type="match status" value="1"/>
</dbReference>
<evidence type="ECO:0000256" key="2">
    <source>
        <dbReference type="ARBA" id="ARBA00022759"/>
    </source>
</evidence>
<dbReference type="OrthoDB" id="24645at2759"/>
<keyword evidence="2 8" id="KW-0255">Endonuclease</keyword>
<gene>
    <name evidence="11" type="ORF">BCR41DRAFT_420235</name>
</gene>
<keyword evidence="1 8" id="KW-0540">Nuclease</keyword>
<evidence type="ECO:0000256" key="6">
    <source>
        <dbReference type="ARBA" id="ARBA00023204"/>
    </source>
</evidence>
<feature type="compositionally biased region" description="Polar residues" evidence="9">
    <location>
        <begin position="34"/>
        <end position="44"/>
    </location>
</feature>
<protein>
    <recommendedName>
        <fullName evidence="10">GIY-YIG domain-containing protein</fullName>
    </recommendedName>
</protein>
<feature type="region of interest" description="Disordered" evidence="9">
    <location>
        <begin position="392"/>
        <end position="412"/>
    </location>
</feature>
<dbReference type="Gene3D" id="3.30.40.10">
    <property type="entry name" value="Zinc/RING finger domain, C3HC4 (zinc finger)"/>
    <property type="match status" value="1"/>
</dbReference>
<feature type="region of interest" description="Disordered" evidence="9">
    <location>
        <begin position="213"/>
        <end position="237"/>
    </location>
</feature>
<comment type="subunit">
    <text evidence="8">Forms a heterodimer with SLX4.</text>
</comment>
<feature type="domain" description="GIY-YIG" evidence="10">
    <location>
        <begin position="103"/>
        <end position="186"/>
    </location>
</feature>
<evidence type="ECO:0000256" key="3">
    <source>
        <dbReference type="ARBA" id="ARBA00022763"/>
    </source>
</evidence>
<comment type="cofactor">
    <cofactor evidence="8">
        <name>a divalent metal cation</name>
        <dbReference type="ChEBI" id="CHEBI:60240"/>
    </cofactor>
</comment>
<dbReference type="GO" id="GO:0017108">
    <property type="term" value="F:5'-flap endonuclease activity"/>
    <property type="evidence" value="ECO:0007669"/>
    <property type="project" value="InterPro"/>
</dbReference>
<name>A0A1Y2GZI7_9FUNG</name>
<keyword evidence="3 8" id="KW-0227">DNA damage</keyword>
<dbReference type="GO" id="GO:0006310">
    <property type="term" value="P:DNA recombination"/>
    <property type="evidence" value="ECO:0007669"/>
    <property type="project" value="UniProtKB-UniRule"/>
</dbReference>